<protein>
    <submittedName>
        <fullName evidence="4">Putative enoyl-CoA hydratase</fullName>
    </submittedName>
</protein>
<dbReference type="PROSITE" id="PS00166">
    <property type="entry name" value="ENOYL_COA_HYDRATASE"/>
    <property type="match status" value="1"/>
</dbReference>
<evidence type="ECO:0000256" key="3">
    <source>
        <dbReference type="RuleBase" id="RU003707"/>
    </source>
</evidence>
<proteinExistence type="inferred from homology"/>
<dbReference type="Pfam" id="PF00378">
    <property type="entry name" value="ECH_1"/>
    <property type="match status" value="1"/>
</dbReference>
<dbReference type="GO" id="GO:0006635">
    <property type="term" value="P:fatty acid beta-oxidation"/>
    <property type="evidence" value="ECO:0007669"/>
    <property type="project" value="TreeGrafter"/>
</dbReference>
<comment type="similarity">
    <text evidence="1 3">Belongs to the enoyl-CoA hydratase/isomerase family.</text>
</comment>
<dbReference type="GO" id="GO:0016836">
    <property type="term" value="F:hydro-lyase activity"/>
    <property type="evidence" value="ECO:0007669"/>
    <property type="project" value="UniProtKB-ARBA"/>
</dbReference>
<dbReference type="PANTHER" id="PTHR11941">
    <property type="entry name" value="ENOYL-COA HYDRATASE-RELATED"/>
    <property type="match status" value="1"/>
</dbReference>
<reference evidence="4" key="1">
    <citation type="journal article" date="2010" name="J. Bacteriol.">
        <title>Combined genomic and proteomic approaches identify gene clusters involved in anaerobic 2-methylnaphthalene degradation in the sulfate-reducing enrichment culture N47.</title>
        <authorList>
            <person name="Selesi D."/>
            <person name="Jehmlich N."/>
            <person name="von Bergen M."/>
            <person name="Schmidt F."/>
            <person name="Rattei T."/>
            <person name="Tischler P."/>
            <person name="Lueders T."/>
            <person name="Meckenstock R.U."/>
        </authorList>
    </citation>
    <scope>NUCLEOTIDE SEQUENCE</scope>
</reference>
<dbReference type="InterPro" id="IPR014748">
    <property type="entry name" value="Enoyl-CoA_hydra_C"/>
</dbReference>
<evidence type="ECO:0000256" key="1">
    <source>
        <dbReference type="ARBA" id="ARBA00005254"/>
    </source>
</evidence>
<feature type="non-terminal residue" evidence="4">
    <location>
        <position position="272"/>
    </location>
</feature>
<dbReference type="EMBL" id="GU080136">
    <property type="protein sequence ID" value="ADB04333.1"/>
    <property type="molecule type" value="Genomic_DNA"/>
</dbReference>
<keyword evidence="2" id="KW-0456">Lyase</keyword>
<sequence length="272" mass="30177">MTIDRLKREDKDKMESQLVHYEIKDKVAIVSLDNPPMNALDVPTKECIRDVFTELDAKRNEIRVVILQGANKAFAAGADIKAFLDLQPDTAKRRLMRSHSMYSVVENCEWPVIAAIHGYCLGGGLELALCCDIRYADETAQFGFPEVGLSIFPGNGGTRRALYMTNLGRMKELVYTGEMIKADEALRIGLIEKVVPAGTALEKALELAAKIMKKGPLGVAAAKKVLNRTRDLTLEQGLELESDVWASLAATEDMKEGARAFVEKRKPEYKCK</sequence>
<dbReference type="CDD" id="cd06558">
    <property type="entry name" value="crotonase-like"/>
    <property type="match status" value="1"/>
</dbReference>
<dbReference type="Gene3D" id="1.10.12.10">
    <property type="entry name" value="Lyase 2-enoyl-coa Hydratase, Chain A, domain 2"/>
    <property type="match status" value="1"/>
</dbReference>
<dbReference type="FunFam" id="1.10.12.10:FF:000001">
    <property type="entry name" value="Probable enoyl-CoA hydratase, mitochondrial"/>
    <property type="match status" value="1"/>
</dbReference>
<organism evidence="4">
    <name type="scientific">bacterium enrichment culture clone N47</name>
    <dbReference type="NCBI Taxonomy" id="700510"/>
    <lineage>
        <taxon>Bacteria</taxon>
        <taxon>environmental samples</taxon>
    </lineage>
</organism>
<dbReference type="InterPro" id="IPR029045">
    <property type="entry name" value="ClpP/crotonase-like_dom_sf"/>
</dbReference>
<accession>D2XBL4</accession>
<dbReference type="FunFam" id="3.90.226.10:FF:000009">
    <property type="entry name" value="Carnitinyl-CoA dehydratase"/>
    <property type="match status" value="1"/>
</dbReference>
<dbReference type="SUPFAM" id="SSF52096">
    <property type="entry name" value="ClpP/crotonase"/>
    <property type="match status" value="1"/>
</dbReference>
<evidence type="ECO:0000313" key="4">
    <source>
        <dbReference type="EMBL" id="ADB04333.1"/>
    </source>
</evidence>
<dbReference type="PANTHER" id="PTHR11941:SF54">
    <property type="entry name" value="ENOYL-COA HYDRATASE, MITOCHONDRIAL"/>
    <property type="match status" value="1"/>
</dbReference>
<dbReference type="InterPro" id="IPR018376">
    <property type="entry name" value="Enoyl-CoA_hyd/isom_CS"/>
</dbReference>
<dbReference type="Gene3D" id="3.90.226.10">
    <property type="entry name" value="2-enoyl-CoA Hydratase, Chain A, domain 1"/>
    <property type="match status" value="1"/>
</dbReference>
<dbReference type="AlphaFoldDB" id="D2XBL4"/>
<evidence type="ECO:0000256" key="2">
    <source>
        <dbReference type="ARBA" id="ARBA00023239"/>
    </source>
</evidence>
<name>D2XBL4_9BACT</name>
<dbReference type="InterPro" id="IPR001753">
    <property type="entry name" value="Enoyl-CoA_hydra/iso"/>
</dbReference>